<organism evidence="2 3">
    <name type="scientific">Triparma retinervis</name>
    <dbReference type="NCBI Taxonomy" id="2557542"/>
    <lineage>
        <taxon>Eukaryota</taxon>
        <taxon>Sar</taxon>
        <taxon>Stramenopiles</taxon>
        <taxon>Ochrophyta</taxon>
        <taxon>Bolidophyceae</taxon>
        <taxon>Parmales</taxon>
        <taxon>Triparmaceae</taxon>
        <taxon>Triparma</taxon>
    </lineage>
</organism>
<evidence type="ECO:0000313" key="2">
    <source>
        <dbReference type="EMBL" id="GMH56971.1"/>
    </source>
</evidence>
<dbReference type="Gene3D" id="3.40.800.20">
    <property type="entry name" value="Histone deacetylase domain"/>
    <property type="match status" value="1"/>
</dbReference>
<dbReference type="OrthoDB" id="73273at2759"/>
<dbReference type="AlphaFoldDB" id="A0A9W6ZRD1"/>
<gene>
    <name evidence="2" type="ORF">TrRE_jg9453</name>
</gene>
<feature type="non-terminal residue" evidence="2">
    <location>
        <position position="1"/>
    </location>
</feature>
<evidence type="ECO:0000256" key="1">
    <source>
        <dbReference type="SAM" id="MobiDB-lite"/>
    </source>
</evidence>
<dbReference type="InterPro" id="IPR037138">
    <property type="entry name" value="His_deacetylse_dom_sf"/>
</dbReference>
<proteinExistence type="predicted"/>
<evidence type="ECO:0008006" key="4">
    <source>
        <dbReference type="Google" id="ProtNLM"/>
    </source>
</evidence>
<feature type="compositionally biased region" description="Basic and acidic residues" evidence="1">
    <location>
        <begin position="139"/>
        <end position="152"/>
    </location>
</feature>
<comment type="caution">
    <text evidence="2">The sequence shown here is derived from an EMBL/GenBank/DDBJ whole genome shotgun (WGS) entry which is preliminary data.</text>
</comment>
<protein>
    <recommendedName>
        <fullName evidence="4">Histone deacetylase</fullName>
    </recommendedName>
</protein>
<name>A0A9W6ZRD1_9STRA</name>
<accession>A0A9W6ZRD1</accession>
<dbReference type="EMBL" id="BRXZ01002205">
    <property type="protein sequence ID" value="GMH56971.1"/>
    <property type="molecule type" value="Genomic_DNA"/>
</dbReference>
<evidence type="ECO:0000313" key="3">
    <source>
        <dbReference type="Proteomes" id="UP001165082"/>
    </source>
</evidence>
<feature type="region of interest" description="Disordered" evidence="1">
    <location>
        <begin position="132"/>
        <end position="216"/>
    </location>
</feature>
<feature type="compositionally biased region" description="Low complexity" evidence="1">
    <location>
        <begin position="177"/>
        <end position="188"/>
    </location>
</feature>
<keyword evidence="3" id="KW-1185">Reference proteome</keyword>
<reference evidence="2" key="1">
    <citation type="submission" date="2022-07" db="EMBL/GenBank/DDBJ databases">
        <title>Genome analysis of Parmales, a sister group of diatoms, reveals the evolutionary specialization of diatoms from phago-mixotrophs to photoautotrophs.</title>
        <authorList>
            <person name="Ban H."/>
            <person name="Sato S."/>
            <person name="Yoshikawa S."/>
            <person name="Kazumasa Y."/>
            <person name="Nakamura Y."/>
            <person name="Ichinomiya M."/>
            <person name="Saitoh K."/>
            <person name="Sato N."/>
            <person name="Blanc-Mathieu R."/>
            <person name="Endo H."/>
            <person name="Kuwata A."/>
            <person name="Ogata H."/>
        </authorList>
    </citation>
    <scope>NUCLEOTIDE SEQUENCE</scope>
</reference>
<dbReference type="Proteomes" id="UP001165082">
    <property type="component" value="Unassembled WGS sequence"/>
</dbReference>
<sequence length="216" mass="22820">WSLSTHGLSAAVGYTARRCKDLALPLLILGGGGYDDVNAARTFGACTVAACEGVRPGVLGRLPRGAPEGEFFHRYSPSFELHTARTERGTYGGTDVGRGRRRVEGGMEDARGVVEGWRRIVEGKVDGGFRYEEEVGGGRGEKEGDENKEGVENKVGGEGVEGEEGVEKTKPQDADATTTTTTTSITTSPSKNVVHDDDILLPPLGGGSPTILTEQN</sequence>